<dbReference type="SUPFAM" id="SSF69118">
    <property type="entry name" value="AhpD-like"/>
    <property type="match status" value="1"/>
</dbReference>
<reference evidence="1 2" key="1">
    <citation type="submission" date="2023-01" db="EMBL/GenBank/DDBJ databases">
        <title>Analysis of 21 Apiospora genomes using comparative genomics revels a genus with tremendous synthesis potential of carbohydrate active enzymes and secondary metabolites.</title>
        <authorList>
            <person name="Sorensen T."/>
        </authorList>
    </citation>
    <scope>NUCLEOTIDE SEQUENCE [LARGE SCALE GENOMIC DNA]</scope>
    <source>
        <strain evidence="1 2">CBS 20057</strain>
    </source>
</reference>
<evidence type="ECO:0000313" key="2">
    <source>
        <dbReference type="Proteomes" id="UP001396898"/>
    </source>
</evidence>
<evidence type="ECO:0008006" key="3">
    <source>
        <dbReference type="Google" id="ProtNLM"/>
    </source>
</evidence>
<dbReference type="EMBL" id="JAQQWI010000022">
    <property type="protein sequence ID" value="KAK7996303.1"/>
    <property type="molecule type" value="Genomic_DNA"/>
</dbReference>
<proteinExistence type="predicted"/>
<dbReference type="InterPro" id="IPR029032">
    <property type="entry name" value="AhpD-like"/>
</dbReference>
<accession>A0ABR1R3I9</accession>
<sequence>MPPKIGPSIITSKVLASLRNYPNLPPHCWYLVAATTLAVLNQPHGIRDVYKYEVDQSGDDQRLFILRRMREALIKASAVGGVPKTINALLSLKEVTPPELLEEPGESSPTERQRDIFETPPAKILGRGQTFFDKLYGRISRRIMGQLDRSGTQDLGLAARLVYGYLLSNLKVLSATETSFVLIAGLVPQDTGSLLREAQLVACLGFAKFVNPQLKGHLRGALNNGATVEEVRAIRAVTVMICEAYGMKRLPEDAVGGWGWREEVANV</sequence>
<protein>
    <recommendedName>
        <fullName evidence="3">Carboxymuconolactone decarboxylase-like domain-containing protein</fullName>
    </recommendedName>
</protein>
<organism evidence="1 2">
    <name type="scientific">Apiospora marii</name>
    <dbReference type="NCBI Taxonomy" id="335849"/>
    <lineage>
        <taxon>Eukaryota</taxon>
        <taxon>Fungi</taxon>
        <taxon>Dikarya</taxon>
        <taxon>Ascomycota</taxon>
        <taxon>Pezizomycotina</taxon>
        <taxon>Sordariomycetes</taxon>
        <taxon>Xylariomycetidae</taxon>
        <taxon>Amphisphaeriales</taxon>
        <taxon>Apiosporaceae</taxon>
        <taxon>Apiospora</taxon>
    </lineage>
</organism>
<keyword evidence="2" id="KW-1185">Reference proteome</keyword>
<dbReference type="PANTHER" id="PTHR28180:SF2">
    <property type="entry name" value="PEROXISOMAL PROTEIN 2"/>
    <property type="match status" value="1"/>
</dbReference>
<dbReference type="Gene3D" id="1.20.1290.10">
    <property type="entry name" value="AhpD-like"/>
    <property type="match status" value="2"/>
</dbReference>
<dbReference type="InterPro" id="IPR052999">
    <property type="entry name" value="PTS1_Protein"/>
</dbReference>
<dbReference type="Proteomes" id="UP001396898">
    <property type="component" value="Unassembled WGS sequence"/>
</dbReference>
<comment type="caution">
    <text evidence="1">The sequence shown here is derived from an EMBL/GenBank/DDBJ whole genome shotgun (WGS) entry which is preliminary data.</text>
</comment>
<dbReference type="PANTHER" id="PTHR28180">
    <property type="entry name" value="CONSERVED MITOCHONDRIAL PROTEIN-RELATED"/>
    <property type="match status" value="1"/>
</dbReference>
<gene>
    <name evidence="1" type="ORF">PG991_015770</name>
</gene>
<evidence type="ECO:0000313" key="1">
    <source>
        <dbReference type="EMBL" id="KAK7996303.1"/>
    </source>
</evidence>
<name>A0ABR1R3I9_9PEZI</name>